<organism evidence="2 3">
    <name type="scientific">Gigaspora margarita</name>
    <dbReference type="NCBI Taxonomy" id="4874"/>
    <lineage>
        <taxon>Eukaryota</taxon>
        <taxon>Fungi</taxon>
        <taxon>Fungi incertae sedis</taxon>
        <taxon>Mucoromycota</taxon>
        <taxon>Glomeromycotina</taxon>
        <taxon>Glomeromycetes</taxon>
        <taxon>Diversisporales</taxon>
        <taxon>Gigasporaceae</taxon>
        <taxon>Gigaspora</taxon>
    </lineage>
</organism>
<evidence type="ECO:0000313" key="2">
    <source>
        <dbReference type="EMBL" id="CAG8851942.1"/>
    </source>
</evidence>
<reference evidence="2 3" key="1">
    <citation type="submission" date="2021-06" db="EMBL/GenBank/DDBJ databases">
        <authorList>
            <person name="Kallberg Y."/>
            <person name="Tangrot J."/>
            <person name="Rosling A."/>
        </authorList>
    </citation>
    <scope>NUCLEOTIDE SEQUENCE [LARGE SCALE GENOMIC DNA]</scope>
    <source>
        <strain evidence="2 3">120-4 pot B 10/14</strain>
    </source>
</reference>
<name>A0ABN7XCM5_GIGMA</name>
<evidence type="ECO:0000313" key="3">
    <source>
        <dbReference type="Proteomes" id="UP000789901"/>
    </source>
</evidence>
<sequence>RKRKEPKSTYDPQAAQAFSDNSTDSTFPMYALPVDEAIKILK</sequence>
<dbReference type="Proteomes" id="UP000789901">
    <property type="component" value="Unassembled WGS sequence"/>
</dbReference>
<dbReference type="EMBL" id="CAJVQB010108786">
    <property type="protein sequence ID" value="CAG8851942.1"/>
    <property type="molecule type" value="Genomic_DNA"/>
</dbReference>
<feature type="region of interest" description="Disordered" evidence="1">
    <location>
        <begin position="1"/>
        <end position="26"/>
    </location>
</feature>
<feature type="non-terminal residue" evidence="2">
    <location>
        <position position="42"/>
    </location>
</feature>
<keyword evidence="3" id="KW-1185">Reference proteome</keyword>
<gene>
    <name evidence="2" type="ORF">GMARGA_LOCUS40997</name>
</gene>
<proteinExistence type="predicted"/>
<comment type="caution">
    <text evidence="2">The sequence shown here is derived from an EMBL/GenBank/DDBJ whole genome shotgun (WGS) entry which is preliminary data.</text>
</comment>
<protein>
    <submittedName>
        <fullName evidence="2">214_t:CDS:1</fullName>
    </submittedName>
</protein>
<feature type="compositionally biased region" description="Polar residues" evidence="1">
    <location>
        <begin position="16"/>
        <end position="26"/>
    </location>
</feature>
<accession>A0ABN7XCM5</accession>
<evidence type="ECO:0000256" key="1">
    <source>
        <dbReference type="SAM" id="MobiDB-lite"/>
    </source>
</evidence>
<feature type="non-terminal residue" evidence="2">
    <location>
        <position position="1"/>
    </location>
</feature>